<evidence type="ECO:0000313" key="1">
    <source>
        <dbReference type="EMBL" id="GIY44154.1"/>
    </source>
</evidence>
<comment type="caution">
    <text evidence="1">The sequence shown here is derived from an EMBL/GenBank/DDBJ whole genome shotgun (WGS) entry which is preliminary data.</text>
</comment>
<accession>A0AAV4TG10</accession>
<dbReference type="EMBL" id="BPLR01011100">
    <property type="protein sequence ID" value="GIY44154.1"/>
    <property type="molecule type" value="Genomic_DNA"/>
</dbReference>
<protein>
    <submittedName>
        <fullName evidence="1">Uncharacterized protein</fullName>
    </submittedName>
</protein>
<name>A0AAV4TG10_CAEEX</name>
<keyword evidence="2" id="KW-1185">Reference proteome</keyword>
<gene>
    <name evidence="1" type="ORF">CEXT_812131</name>
</gene>
<dbReference type="Proteomes" id="UP001054945">
    <property type="component" value="Unassembled WGS sequence"/>
</dbReference>
<evidence type="ECO:0000313" key="2">
    <source>
        <dbReference type="Proteomes" id="UP001054945"/>
    </source>
</evidence>
<reference evidence="1 2" key="1">
    <citation type="submission" date="2021-06" db="EMBL/GenBank/DDBJ databases">
        <title>Caerostris extrusa draft genome.</title>
        <authorList>
            <person name="Kono N."/>
            <person name="Arakawa K."/>
        </authorList>
    </citation>
    <scope>NUCLEOTIDE SEQUENCE [LARGE SCALE GENOMIC DNA]</scope>
</reference>
<sequence>MPPLHPTPRDGQESDPDLECCVSSAVTVMDGVRHTPARVHPVPHRPSFLRSPSIVLPVLSWSCMDILCVVKHENEKNSISEDILLLYEEKYRQGIFKGTTSTIQLKTPEDPYLNNHRLTSSRACPSRQVHRQSRFGNPPDLKTAEPVIYRFHNAQIFRFASYS</sequence>
<organism evidence="1 2">
    <name type="scientific">Caerostris extrusa</name>
    <name type="common">Bark spider</name>
    <name type="synonym">Caerostris bankana</name>
    <dbReference type="NCBI Taxonomy" id="172846"/>
    <lineage>
        <taxon>Eukaryota</taxon>
        <taxon>Metazoa</taxon>
        <taxon>Ecdysozoa</taxon>
        <taxon>Arthropoda</taxon>
        <taxon>Chelicerata</taxon>
        <taxon>Arachnida</taxon>
        <taxon>Araneae</taxon>
        <taxon>Araneomorphae</taxon>
        <taxon>Entelegynae</taxon>
        <taxon>Araneoidea</taxon>
        <taxon>Araneidae</taxon>
        <taxon>Caerostris</taxon>
    </lineage>
</organism>
<proteinExistence type="predicted"/>
<dbReference type="AlphaFoldDB" id="A0AAV4TG10"/>